<organism evidence="10 11">
    <name type="scientific">Anaerobacterium chartisolvens</name>
    <dbReference type="NCBI Taxonomy" id="1297424"/>
    <lineage>
        <taxon>Bacteria</taxon>
        <taxon>Bacillati</taxon>
        <taxon>Bacillota</taxon>
        <taxon>Clostridia</taxon>
        <taxon>Eubacteriales</taxon>
        <taxon>Oscillospiraceae</taxon>
        <taxon>Anaerobacterium</taxon>
    </lineage>
</organism>
<keyword evidence="3 8" id="KW-0813">Transport</keyword>
<dbReference type="InterPro" id="IPR011701">
    <property type="entry name" value="MFS"/>
</dbReference>
<evidence type="ECO:0000256" key="6">
    <source>
        <dbReference type="ARBA" id="ARBA00022989"/>
    </source>
</evidence>
<feature type="transmembrane region" description="Helical" evidence="8">
    <location>
        <begin position="112"/>
        <end position="133"/>
    </location>
</feature>
<evidence type="ECO:0000313" key="10">
    <source>
        <dbReference type="EMBL" id="RCX09333.1"/>
    </source>
</evidence>
<feature type="transmembrane region" description="Helical" evidence="8">
    <location>
        <begin position="87"/>
        <end position="106"/>
    </location>
</feature>
<name>A0A369AJR8_9FIRM</name>
<evidence type="ECO:0000256" key="1">
    <source>
        <dbReference type="ARBA" id="ARBA00004651"/>
    </source>
</evidence>
<keyword evidence="4 8" id="KW-1003">Cell membrane</keyword>
<evidence type="ECO:0000256" key="2">
    <source>
        <dbReference type="ARBA" id="ARBA00006236"/>
    </source>
</evidence>
<feature type="transmembrane region" description="Helical" evidence="8">
    <location>
        <begin position="222"/>
        <end position="246"/>
    </location>
</feature>
<accession>A0A369AJR8</accession>
<comment type="caution">
    <text evidence="8">Lacks conserved residue(s) required for the propagation of feature annotation.</text>
</comment>
<dbReference type="GO" id="GO:1990961">
    <property type="term" value="P:xenobiotic detoxification by transmembrane export across the plasma membrane"/>
    <property type="evidence" value="ECO:0007669"/>
    <property type="project" value="InterPro"/>
</dbReference>
<evidence type="ECO:0000256" key="7">
    <source>
        <dbReference type="ARBA" id="ARBA00023136"/>
    </source>
</evidence>
<protein>
    <recommendedName>
        <fullName evidence="8">Bcr/CflA family efflux transporter</fullName>
    </recommendedName>
</protein>
<dbReference type="RefSeq" id="WP_242987739.1">
    <property type="nucleotide sequence ID" value="NZ_QPJT01000036.1"/>
</dbReference>
<feature type="transmembrane region" description="Helical" evidence="8">
    <location>
        <begin position="145"/>
        <end position="170"/>
    </location>
</feature>
<evidence type="ECO:0000256" key="5">
    <source>
        <dbReference type="ARBA" id="ARBA00022692"/>
    </source>
</evidence>
<keyword evidence="5 8" id="KW-0812">Transmembrane</keyword>
<feature type="transmembrane region" description="Helical" evidence="8">
    <location>
        <begin position="344"/>
        <end position="368"/>
    </location>
</feature>
<feature type="transmembrane region" description="Helical" evidence="8">
    <location>
        <begin position="21"/>
        <end position="43"/>
    </location>
</feature>
<dbReference type="Gene3D" id="1.20.1720.10">
    <property type="entry name" value="Multidrug resistance protein D"/>
    <property type="match status" value="1"/>
</dbReference>
<dbReference type="EMBL" id="QPJT01000036">
    <property type="protein sequence ID" value="RCX09333.1"/>
    <property type="molecule type" value="Genomic_DNA"/>
</dbReference>
<feature type="domain" description="Major facilitator superfamily (MFS) profile" evidence="9">
    <location>
        <begin position="21"/>
        <end position="399"/>
    </location>
</feature>
<keyword evidence="11" id="KW-1185">Reference proteome</keyword>
<dbReference type="PANTHER" id="PTHR23502:SF132">
    <property type="entry name" value="POLYAMINE TRANSPORTER 2-RELATED"/>
    <property type="match status" value="1"/>
</dbReference>
<proteinExistence type="inferred from homology"/>
<feature type="transmembrane region" description="Helical" evidence="8">
    <location>
        <begin position="176"/>
        <end position="202"/>
    </location>
</feature>
<dbReference type="AlphaFoldDB" id="A0A369AJR8"/>
<evidence type="ECO:0000313" key="11">
    <source>
        <dbReference type="Proteomes" id="UP000253034"/>
    </source>
</evidence>
<evidence type="ECO:0000256" key="4">
    <source>
        <dbReference type="ARBA" id="ARBA00022475"/>
    </source>
</evidence>
<dbReference type="SUPFAM" id="SSF103473">
    <property type="entry name" value="MFS general substrate transporter"/>
    <property type="match status" value="1"/>
</dbReference>
<reference evidence="10 11" key="1">
    <citation type="submission" date="2018-07" db="EMBL/GenBank/DDBJ databases">
        <title>Genomic Encyclopedia of Type Strains, Phase IV (KMG-IV): sequencing the most valuable type-strain genomes for metagenomic binning, comparative biology and taxonomic classification.</title>
        <authorList>
            <person name="Goeker M."/>
        </authorList>
    </citation>
    <scope>NUCLEOTIDE SEQUENCE [LARGE SCALE GENOMIC DNA]</scope>
    <source>
        <strain evidence="10 11">DSM 27016</strain>
    </source>
</reference>
<keyword evidence="6 8" id="KW-1133">Transmembrane helix</keyword>
<evidence type="ECO:0000256" key="3">
    <source>
        <dbReference type="ARBA" id="ARBA00022448"/>
    </source>
</evidence>
<dbReference type="InterPro" id="IPR036259">
    <property type="entry name" value="MFS_trans_sf"/>
</dbReference>
<dbReference type="InterPro" id="IPR020846">
    <property type="entry name" value="MFS_dom"/>
</dbReference>
<comment type="subcellular location">
    <subcellularLocation>
        <location evidence="1 8">Cell membrane</location>
        <topology evidence="1 8">Multi-pass membrane protein</topology>
    </subcellularLocation>
</comment>
<dbReference type="Pfam" id="PF07690">
    <property type="entry name" value="MFS_1"/>
    <property type="match status" value="1"/>
</dbReference>
<dbReference type="GO" id="GO:0005886">
    <property type="term" value="C:plasma membrane"/>
    <property type="evidence" value="ECO:0007669"/>
    <property type="project" value="UniProtKB-SubCell"/>
</dbReference>
<feature type="transmembrane region" description="Helical" evidence="8">
    <location>
        <begin position="55"/>
        <end position="75"/>
    </location>
</feature>
<dbReference type="InterPro" id="IPR004812">
    <property type="entry name" value="Efflux_drug-R_Bcr/CmlA"/>
</dbReference>
<feature type="transmembrane region" description="Helical" evidence="8">
    <location>
        <begin position="258"/>
        <end position="276"/>
    </location>
</feature>
<sequence length="412" mass="43894">MEKTSVENGQKEQKYLGNKGLIALIALLSAFIPLSTDIYLPALPSMAGSLNASEGLISLTLILFFIFYAAGTVFWGPLSDKYGRKRILLTGLSGYTVASVLCAVSGNVYQLIAFRILQAVASGSAAAVATAIVKDVYSGRRREGVLAIVQSMTMISPIIAPVLGAFILGFTTWRGVFFILAAIGVAAVAATVAFQETAVQLYKGGILKSLGRLGVVARNPGFIALLATFSIMAIPSMAFISASSYIYIGTFGLSEQTYSYYFAANALFSVMGPMVYMKISKHFKRGSIITASYSTAIVSGLLICTIGGMRPWLFALSIIPATLAGSAIRPPCTNLMLEQQQQDAGAVSSLMGCAFTLMGSIGMALISLNWQNKIAMMGIGYIIVALTSLILWTVVSKKPFVRQVSNVPYEQM</sequence>
<feature type="transmembrane region" description="Helical" evidence="8">
    <location>
        <begin position="288"/>
        <end position="308"/>
    </location>
</feature>
<gene>
    <name evidence="10" type="ORF">DFR58_1369</name>
</gene>
<evidence type="ECO:0000259" key="9">
    <source>
        <dbReference type="PROSITE" id="PS50850"/>
    </source>
</evidence>
<dbReference type="PANTHER" id="PTHR23502">
    <property type="entry name" value="MAJOR FACILITATOR SUPERFAMILY"/>
    <property type="match status" value="1"/>
</dbReference>
<feature type="transmembrane region" description="Helical" evidence="8">
    <location>
        <begin position="374"/>
        <end position="395"/>
    </location>
</feature>
<keyword evidence="7 8" id="KW-0472">Membrane</keyword>
<evidence type="ECO:0000256" key="8">
    <source>
        <dbReference type="RuleBase" id="RU365088"/>
    </source>
</evidence>
<comment type="similarity">
    <text evidence="2 8">Belongs to the major facilitator superfamily. Bcr/CmlA family.</text>
</comment>
<dbReference type="Proteomes" id="UP000253034">
    <property type="component" value="Unassembled WGS sequence"/>
</dbReference>
<comment type="caution">
    <text evidence="10">The sequence shown here is derived from an EMBL/GenBank/DDBJ whole genome shotgun (WGS) entry which is preliminary data.</text>
</comment>
<dbReference type="NCBIfam" id="TIGR00710">
    <property type="entry name" value="efflux_Bcr_CflA"/>
    <property type="match status" value="1"/>
</dbReference>
<dbReference type="PROSITE" id="PS50850">
    <property type="entry name" value="MFS"/>
    <property type="match status" value="1"/>
</dbReference>
<dbReference type="GO" id="GO:0042910">
    <property type="term" value="F:xenobiotic transmembrane transporter activity"/>
    <property type="evidence" value="ECO:0007669"/>
    <property type="project" value="InterPro"/>
</dbReference>